<dbReference type="PANTHER" id="PTHR34985">
    <property type="entry name" value="SLR0554 PROTEIN"/>
    <property type="match status" value="1"/>
</dbReference>
<evidence type="ECO:0000259" key="1">
    <source>
        <dbReference type="Pfam" id="PF05272"/>
    </source>
</evidence>
<dbReference type="EMBL" id="FMHG01000001">
    <property type="protein sequence ID" value="SCJ38970.1"/>
    <property type="molecule type" value="Genomic_DNA"/>
</dbReference>
<feature type="domain" description="Virulence-associated protein E-like" evidence="1">
    <location>
        <begin position="476"/>
        <end position="694"/>
    </location>
</feature>
<proteinExistence type="predicted"/>
<dbReference type="AlphaFoldDB" id="A0A1C6G172"/>
<reference evidence="2" key="1">
    <citation type="submission" date="2015-09" db="EMBL/GenBank/DDBJ databases">
        <authorList>
            <consortium name="Pathogen Informatics"/>
        </authorList>
    </citation>
    <scope>NUCLEOTIDE SEQUENCE</scope>
    <source>
        <strain evidence="2">2789STDY5834896</strain>
    </source>
</reference>
<dbReference type="Pfam" id="PF05272">
    <property type="entry name" value="VapE-like_dom"/>
    <property type="match status" value="1"/>
</dbReference>
<dbReference type="SUPFAM" id="SSF52540">
    <property type="entry name" value="P-loop containing nucleoside triphosphate hydrolases"/>
    <property type="match status" value="1"/>
</dbReference>
<organism evidence="2">
    <name type="scientific">uncultured Anaerotruncus sp</name>
    <dbReference type="NCBI Taxonomy" id="905011"/>
    <lineage>
        <taxon>Bacteria</taxon>
        <taxon>Bacillati</taxon>
        <taxon>Bacillota</taxon>
        <taxon>Clostridia</taxon>
        <taxon>Eubacteriales</taxon>
        <taxon>Oscillospiraceae</taxon>
        <taxon>Anaerotruncus</taxon>
        <taxon>environmental samples</taxon>
    </lineage>
</organism>
<protein>
    <submittedName>
        <fullName evidence="2">Predicted P-loop ATPase and inactivated derivatives</fullName>
    </submittedName>
</protein>
<dbReference type="InterPro" id="IPR027417">
    <property type="entry name" value="P-loop_NTPase"/>
</dbReference>
<sequence length="801" mass="89909">MTYDREIHIAAAGSRTAEHWPTQTLWLSELYLRLATPARSTETLVDYLQMRKSLQDKLKDVGGFVGGSLRDGRRKGNAVEGRDILTLDLDNIPAGGTDAVLKRMEGLGCGYCVYSTRKHSPGAPRLRAIIPTDRTMSADEYEPIGRRMAEILGIEMCDPSTFQASRLMYWPSCCADGVYVYRTKDAPLLSADGMLNLYDDWHDISSWPQVPGSRGQAVRLSDTQADPTTKPGIVGAWCRTYSVYDVLDKIIPGHYVAVDNAADRYTYVGGSTTGGAIIYGNGAFLYSHHATDPAGGRLVNSFDLVRLHKFGELDDEAKAGTPTSRLPSYTAMTQFAASDKAVSTLMVKERREAAARDFTGAALPAADDDSWTARLDTDSKGNTLPSIDNILVILNNDPLLKGRISVDTFSQKSVVFSDLPWRESSTPRRQWDGDTDEPGLRWYLEHAYGLSAKSNISDALALCARQNAVDDLQDYLNRLEWDGVPRLDTLFIDYLGARDEPYTRVVTRKALVAAVARAMQPGVKYDTMLILTGAQGMGKTTMLNKLALGKWHTDSLRTFNGKDAAEIIQGTWIVEIGELSAFKWSDLATIKQFLSQVTDRFRAAYGRNVQDYPRRCVFFGTSNDRGYLRDLTGNRRFWPLDVGENIPAKSIFRDLDPEVDQIWAEAVLRWRIGESLHLEGEAAKQAKEEQESHRELSPIESAIIDFLGRPVPKDWEQWDLQRRRAFWEGGCKDKPELEPRKKVCAVEIWCEALGRDRAWLDSRQSSEINRCLDNTPGWKRYRSNCKFGPYGTQRGFMRTIY</sequence>
<evidence type="ECO:0000313" key="2">
    <source>
        <dbReference type="EMBL" id="SCJ38970.1"/>
    </source>
</evidence>
<dbReference type="InterPro" id="IPR007936">
    <property type="entry name" value="VapE-like_dom"/>
</dbReference>
<name>A0A1C6G172_9FIRM</name>
<gene>
    <name evidence="2" type="ORF">SAMEA3545359_00185</name>
</gene>
<dbReference type="PANTHER" id="PTHR34985:SF1">
    <property type="entry name" value="SLR0554 PROTEIN"/>
    <property type="match status" value="1"/>
</dbReference>
<accession>A0A1C6G172</accession>